<evidence type="ECO:0000259" key="13">
    <source>
        <dbReference type="PROSITE" id="PS51462"/>
    </source>
</evidence>
<dbReference type="RefSeq" id="WP_092675208.1">
    <property type="nucleotide sequence ID" value="NZ_BMDN01000002.1"/>
</dbReference>
<dbReference type="GO" id="GO:0006260">
    <property type="term" value="P:DNA replication"/>
    <property type="evidence" value="ECO:0007669"/>
    <property type="project" value="UniProtKB-KW"/>
</dbReference>
<organism evidence="15 16">
    <name type="scientific">Agromyces flavus</name>
    <dbReference type="NCBI Taxonomy" id="589382"/>
    <lineage>
        <taxon>Bacteria</taxon>
        <taxon>Bacillati</taxon>
        <taxon>Actinomycetota</taxon>
        <taxon>Actinomycetes</taxon>
        <taxon>Micrococcales</taxon>
        <taxon>Microbacteriaceae</taxon>
        <taxon>Agromyces</taxon>
    </lineage>
</organism>
<dbReference type="PROSITE" id="PS51462">
    <property type="entry name" value="NUDIX"/>
    <property type="match status" value="1"/>
</dbReference>
<dbReference type="SUPFAM" id="SSF55811">
    <property type="entry name" value="Nudix"/>
    <property type="match status" value="1"/>
</dbReference>
<evidence type="ECO:0000256" key="6">
    <source>
        <dbReference type="ARBA" id="ARBA00022763"/>
    </source>
</evidence>
<evidence type="ECO:0000313" key="14">
    <source>
        <dbReference type="EMBL" id="MCP2367387.1"/>
    </source>
</evidence>
<evidence type="ECO:0000256" key="1">
    <source>
        <dbReference type="ARBA" id="ARBA00001946"/>
    </source>
</evidence>
<comment type="catalytic activity">
    <reaction evidence="10">
        <text>8-oxo-dGTP + H2O = 8-oxo-dGMP + diphosphate + H(+)</text>
        <dbReference type="Rhea" id="RHEA:31575"/>
        <dbReference type="ChEBI" id="CHEBI:15377"/>
        <dbReference type="ChEBI" id="CHEBI:15378"/>
        <dbReference type="ChEBI" id="CHEBI:33019"/>
        <dbReference type="ChEBI" id="CHEBI:63224"/>
        <dbReference type="ChEBI" id="CHEBI:77896"/>
        <dbReference type="EC" id="3.6.1.55"/>
    </reaction>
</comment>
<evidence type="ECO:0000256" key="9">
    <source>
        <dbReference type="ARBA" id="ARBA00023204"/>
    </source>
</evidence>
<accession>A0A1H2A1X3</accession>
<feature type="domain" description="Nudix hydrolase" evidence="13">
    <location>
        <begin position="2"/>
        <end position="128"/>
    </location>
</feature>
<keyword evidence="8" id="KW-0460">Magnesium</keyword>
<keyword evidence="5" id="KW-0479">Metal-binding</keyword>
<evidence type="ECO:0000313" key="16">
    <source>
        <dbReference type="Proteomes" id="UP000199482"/>
    </source>
</evidence>
<dbReference type="STRING" id="589382.SAMN04489721_3465"/>
<keyword evidence="3" id="KW-0515">Mutator protein</keyword>
<dbReference type="InterPro" id="IPR020476">
    <property type="entry name" value="Nudix_hydrolase"/>
</dbReference>
<reference evidence="14" key="3">
    <citation type="submission" date="2022-06" db="EMBL/GenBank/DDBJ databases">
        <title>Genomic Encyclopedia of Type Strains, Phase III (KMG-III): the genomes of soil and plant-associated and newly described type strains.</title>
        <authorList>
            <person name="Whitman W."/>
        </authorList>
    </citation>
    <scope>NUCLEOTIDE SEQUENCE</scope>
    <source>
        <strain evidence="14">CPCC 202695</strain>
    </source>
</reference>
<evidence type="ECO:0000256" key="2">
    <source>
        <dbReference type="ARBA" id="ARBA00005582"/>
    </source>
</evidence>
<dbReference type="EMBL" id="LT629755">
    <property type="protein sequence ID" value="SDT39924.1"/>
    <property type="molecule type" value="Genomic_DNA"/>
</dbReference>
<dbReference type="AlphaFoldDB" id="A0A1H2A1X3"/>
<evidence type="ECO:0000256" key="8">
    <source>
        <dbReference type="ARBA" id="ARBA00022842"/>
    </source>
</evidence>
<keyword evidence="17" id="KW-1185">Reference proteome</keyword>
<dbReference type="OrthoDB" id="9804442at2"/>
<evidence type="ECO:0000256" key="7">
    <source>
        <dbReference type="ARBA" id="ARBA00022801"/>
    </source>
</evidence>
<dbReference type="InterPro" id="IPR000086">
    <property type="entry name" value="NUDIX_hydrolase_dom"/>
</dbReference>
<evidence type="ECO:0000256" key="10">
    <source>
        <dbReference type="ARBA" id="ARBA00035861"/>
    </source>
</evidence>
<dbReference type="PANTHER" id="PTHR47707">
    <property type="entry name" value="8-OXO-DGTP DIPHOSPHATASE"/>
    <property type="match status" value="1"/>
</dbReference>
<dbReference type="GO" id="GO:0044715">
    <property type="term" value="F:8-oxo-dGDP phosphatase activity"/>
    <property type="evidence" value="ECO:0007669"/>
    <property type="project" value="TreeGrafter"/>
</dbReference>
<dbReference type="GO" id="GO:0035539">
    <property type="term" value="F:8-oxo-7,8-dihydrodeoxyguanosine triphosphate pyrophosphatase activity"/>
    <property type="evidence" value="ECO:0007669"/>
    <property type="project" value="UniProtKB-EC"/>
</dbReference>
<dbReference type="Gene3D" id="3.90.79.10">
    <property type="entry name" value="Nucleoside Triphosphate Pyrophosphohydrolase"/>
    <property type="match status" value="1"/>
</dbReference>
<dbReference type="PROSITE" id="PS00893">
    <property type="entry name" value="NUDIX_BOX"/>
    <property type="match status" value="1"/>
</dbReference>
<dbReference type="GO" id="GO:0044716">
    <property type="term" value="F:8-oxo-GDP phosphatase activity"/>
    <property type="evidence" value="ECO:0007669"/>
    <property type="project" value="TreeGrafter"/>
</dbReference>
<evidence type="ECO:0000256" key="5">
    <source>
        <dbReference type="ARBA" id="ARBA00022723"/>
    </source>
</evidence>
<dbReference type="EC" id="3.6.1.55" evidence="11"/>
<gene>
    <name evidence="14" type="ORF">BCL57_001541</name>
    <name evidence="15" type="ORF">SAMN04489721_3465</name>
</gene>
<comment type="cofactor">
    <cofactor evidence="1">
        <name>Mg(2+)</name>
        <dbReference type="ChEBI" id="CHEBI:18420"/>
    </cofactor>
</comment>
<dbReference type="Proteomes" id="UP000199482">
    <property type="component" value="Chromosome I"/>
</dbReference>
<dbReference type="PRINTS" id="PR00502">
    <property type="entry name" value="NUDIXFAMILY"/>
</dbReference>
<evidence type="ECO:0000313" key="15">
    <source>
        <dbReference type="EMBL" id="SDT39924.1"/>
    </source>
</evidence>
<protein>
    <recommendedName>
        <fullName evidence="11">8-oxo-dGTP diphosphatase</fullName>
        <ecNumber evidence="11">3.6.1.55</ecNumber>
    </recommendedName>
</protein>
<keyword evidence="7 12" id="KW-0378">Hydrolase</keyword>
<reference evidence="15" key="1">
    <citation type="submission" date="2016-10" db="EMBL/GenBank/DDBJ databases">
        <authorList>
            <person name="de Groot N.N."/>
        </authorList>
    </citation>
    <scope>NUCLEOTIDE SEQUENCE [LARGE SCALE GENOMIC DNA]</scope>
    <source>
        <strain evidence="15">CPCC 202695</strain>
    </source>
</reference>
<evidence type="ECO:0000256" key="11">
    <source>
        <dbReference type="ARBA" id="ARBA00038905"/>
    </source>
</evidence>
<proteinExistence type="inferred from homology"/>
<name>A0A1H2A1X3_9MICO</name>
<dbReference type="Proteomes" id="UP000893823">
    <property type="component" value="Unassembled WGS sequence"/>
</dbReference>
<dbReference type="Pfam" id="PF00293">
    <property type="entry name" value="NUDIX"/>
    <property type="match status" value="1"/>
</dbReference>
<reference evidence="16" key="2">
    <citation type="submission" date="2016-10" db="EMBL/GenBank/DDBJ databases">
        <authorList>
            <person name="Varghese N."/>
            <person name="Submissions S."/>
        </authorList>
    </citation>
    <scope>NUCLEOTIDE SEQUENCE [LARGE SCALE GENOMIC DNA]</scope>
    <source>
        <strain evidence="16">CPCC 202695</strain>
    </source>
</reference>
<dbReference type="InterPro" id="IPR015797">
    <property type="entry name" value="NUDIX_hydrolase-like_dom_sf"/>
</dbReference>
<dbReference type="InterPro" id="IPR047127">
    <property type="entry name" value="MutT-like"/>
</dbReference>
<dbReference type="GO" id="GO:0006281">
    <property type="term" value="P:DNA repair"/>
    <property type="evidence" value="ECO:0007669"/>
    <property type="project" value="UniProtKB-KW"/>
</dbReference>
<dbReference type="CDD" id="cd03425">
    <property type="entry name" value="NUDIX_MutT_NudA_like"/>
    <property type="match status" value="1"/>
</dbReference>
<sequence>MTKQLEVVAAAIRDGDLTFACRRAPGKAAEGRWEFPGGKVEAGEDPRAALKRELREELGIDVEVGELIDRTETRVGDLTIDLATYDARLLGPQPFQSTDHDLLEWLQPHQLGQVDWADPDVPAAAVLAARHTNQAS</sequence>
<dbReference type="GO" id="GO:0008413">
    <property type="term" value="F:8-oxo-7,8-dihydroguanosine triphosphate pyrophosphatase activity"/>
    <property type="evidence" value="ECO:0007669"/>
    <property type="project" value="TreeGrafter"/>
</dbReference>
<evidence type="ECO:0000313" key="17">
    <source>
        <dbReference type="Proteomes" id="UP000893823"/>
    </source>
</evidence>
<keyword evidence="4" id="KW-0235">DNA replication</keyword>
<evidence type="ECO:0000256" key="12">
    <source>
        <dbReference type="RuleBase" id="RU003476"/>
    </source>
</evidence>
<evidence type="ECO:0000256" key="3">
    <source>
        <dbReference type="ARBA" id="ARBA00022457"/>
    </source>
</evidence>
<dbReference type="GO" id="GO:0046872">
    <property type="term" value="F:metal ion binding"/>
    <property type="evidence" value="ECO:0007669"/>
    <property type="project" value="UniProtKB-KW"/>
</dbReference>
<dbReference type="InterPro" id="IPR020084">
    <property type="entry name" value="NUDIX_hydrolase_CS"/>
</dbReference>
<evidence type="ECO:0000256" key="4">
    <source>
        <dbReference type="ARBA" id="ARBA00022705"/>
    </source>
</evidence>
<keyword evidence="9" id="KW-0234">DNA repair</keyword>
<comment type="similarity">
    <text evidence="2 12">Belongs to the Nudix hydrolase family.</text>
</comment>
<dbReference type="PANTHER" id="PTHR47707:SF1">
    <property type="entry name" value="NUDIX HYDROLASE FAMILY PROTEIN"/>
    <property type="match status" value="1"/>
</dbReference>
<dbReference type="EMBL" id="SODL02000002">
    <property type="protein sequence ID" value="MCP2367387.1"/>
    <property type="molecule type" value="Genomic_DNA"/>
</dbReference>
<keyword evidence="6" id="KW-0227">DNA damage</keyword>